<reference evidence="2 3" key="1">
    <citation type="submission" date="2020-02" db="EMBL/GenBank/DDBJ databases">
        <title>Streptomyces malaysiensis DSM14702 (JHCC583434, PFL_A843) Genome sequencing and assembly.</title>
        <authorList>
            <person name="Samborskyy M."/>
        </authorList>
    </citation>
    <scope>NUCLEOTIDE SEQUENCE [LARGE SCALE GENOMIC DNA]</scope>
    <source>
        <strain evidence="2 3">DSM 14702</strain>
    </source>
</reference>
<accession>A0A7X5XCF7</accession>
<evidence type="ECO:0000256" key="1">
    <source>
        <dbReference type="SAM" id="MobiDB-lite"/>
    </source>
</evidence>
<sequence>MGAAPGPVPGLGEEEGAGSVGALGGPRLGHPLRQQGGLLVDEKAGERDLAAEGRGDADRPGGVDDAGQPLGGQPVEVQRLRGPGDPVQVEQAGAPRGGGVGDEGAGEPVDQPGVAGGDHALAGQMAPDPRHLGRREVRVERQSGEFAQRLGMRRELLAHRARPPVLPDQRVGQRLSRDGVPGQHGLTLVGQPDRHDRLARRREGLAPGLDDRGEQGGRIDLDQPVGQIAGAHGDLGGADHPALGAEHQRLGARGALVDGEDRTGRGVGRGAVATLSRQHVRFFARDGCSSPGRVYSAREGRIVSGSGRCAGILPESLMQPRYGRQDGPTGHRPRSPVPEWARRDYKIPATIPQAHRSPASGTSAPYESHPMPEEEFRPVYHPAGYDGGLRIALQDLRTGRWISMRNLLAETPTWALWTQRTQVLATAAAGSNVVDAWRTEEPQSVAALVMHTRVGVERAVRAHREGHRRTRELWREAWQSCQLAAHHSPADPVPWVCLLALAQLDKGQRQEEHRVPPPGPLLFPGPWGLLAEADRRDPYNREAYHRMLQFVYARRAGGSLAEAVNFVQWVVSGAPEGSAVQVLPLYVHVERYREERGYEKALDLHWATEDAIRDARKALHGWFDHADVATSSLLDLNHLAHALWGALLFTDAARVFEVLGPYFTPLPWAYRTRDSADRALAEEMFLRARVRSLAGARGPRPGATG</sequence>
<comment type="caution">
    <text evidence="2">The sequence shown here is derived from an EMBL/GenBank/DDBJ whole genome shotgun (WGS) entry which is preliminary data.</text>
</comment>
<evidence type="ECO:0000313" key="2">
    <source>
        <dbReference type="EMBL" id="NIY70678.1"/>
    </source>
</evidence>
<organism evidence="2 3">
    <name type="scientific">Streptomyces malaysiensis</name>
    <dbReference type="NCBI Taxonomy" id="92644"/>
    <lineage>
        <taxon>Bacteria</taxon>
        <taxon>Bacillati</taxon>
        <taxon>Actinomycetota</taxon>
        <taxon>Actinomycetes</taxon>
        <taxon>Kitasatosporales</taxon>
        <taxon>Streptomycetaceae</taxon>
        <taxon>Streptomyces</taxon>
        <taxon>Streptomyces violaceusniger group</taxon>
    </lineage>
</organism>
<gene>
    <name evidence="2" type="ORF">SMALB_8809</name>
</gene>
<dbReference type="Proteomes" id="UP000536624">
    <property type="component" value="Unassembled WGS sequence"/>
</dbReference>
<feature type="region of interest" description="Disordered" evidence="1">
    <location>
        <begin position="319"/>
        <end position="339"/>
    </location>
</feature>
<name>A0A7X5XCF7_STRMQ</name>
<feature type="region of interest" description="Disordered" evidence="1">
    <location>
        <begin position="351"/>
        <end position="371"/>
    </location>
</feature>
<evidence type="ECO:0000313" key="3">
    <source>
        <dbReference type="Proteomes" id="UP000536624"/>
    </source>
</evidence>
<feature type="compositionally biased region" description="Basic and acidic residues" evidence="1">
    <location>
        <begin position="40"/>
        <end position="62"/>
    </location>
</feature>
<dbReference type="EMBL" id="JAALLH010000002">
    <property type="protein sequence ID" value="NIY70678.1"/>
    <property type="molecule type" value="Genomic_DNA"/>
</dbReference>
<feature type="region of interest" description="Disordered" evidence="1">
    <location>
        <begin position="1"/>
        <end position="112"/>
    </location>
</feature>
<dbReference type="AlphaFoldDB" id="A0A7X5XCF7"/>
<feature type="compositionally biased region" description="Gly residues" evidence="1">
    <location>
        <begin position="18"/>
        <end position="27"/>
    </location>
</feature>
<proteinExistence type="predicted"/>
<protein>
    <submittedName>
        <fullName evidence="2">Uncharacterized protein</fullName>
    </submittedName>
</protein>